<dbReference type="Gene3D" id="3.40.50.1820">
    <property type="entry name" value="alpha/beta hydrolase"/>
    <property type="match status" value="1"/>
</dbReference>
<accession>A0ABP1Z930</accession>
<sequence>MEKINTFAFERVAPGSPEAVQFCFDFAKLAYQSQEAIEREIQALGYFDVKLTNFASELTSGFVIVGHDLIVVAFRGSVTLQEWLNNCNIWLHRTECGRVHGGFWRAVKGIRAAILEIVQDDLRPGIGFAFVGHSRGGALAQLFQFLFAQDLLASGLGKYPTVIHAFGAPRFCDADFAVSVRENHSGSTPVKSHRAGLAQSLGDFLTNIQNIFLEPLWILWILLSVGRRGWADHAASSYEVAIKTDTDWARVKHRMKAVVDGNDLAGDEERILQEALGPTKLTVISKRRLQIEMQAWQKRREETRELFRRFLDCESTSEHEVDALLADFESRPFWRTPLENLEILSVLHVPREGFAKCMQVVVANAVLGWYDALRFASESGRAEIIEKEALFKMPLTLGGRDFWAADFLQSDSMEISKALSSGFLIAEKFKEVAEYDRHWPSAFGLEPIIRHFGAFPTENSVLPEERWPGAWEAAKVRVRKYFAPAAS</sequence>
<dbReference type="RefSeq" id="WP_084440242.1">
    <property type="nucleotide sequence ID" value="NZ_LN831667.1"/>
</dbReference>
<name>A0ABP1Z930_THIA3</name>
<dbReference type="Proteomes" id="UP000078599">
    <property type="component" value="Unassembled WGS sequence"/>
</dbReference>
<dbReference type="SUPFAM" id="SSF53474">
    <property type="entry name" value="alpha/beta-Hydrolases"/>
    <property type="match status" value="1"/>
</dbReference>
<evidence type="ECO:0000259" key="1">
    <source>
        <dbReference type="Pfam" id="PF01764"/>
    </source>
</evidence>
<dbReference type="PANTHER" id="PTHR45856:SF24">
    <property type="entry name" value="FUNGAL LIPASE-LIKE DOMAIN-CONTAINING PROTEIN"/>
    <property type="match status" value="1"/>
</dbReference>
<dbReference type="InterPro" id="IPR002921">
    <property type="entry name" value="Fungal_lipase-type"/>
</dbReference>
<dbReference type="Pfam" id="PF01764">
    <property type="entry name" value="Lipase_3"/>
    <property type="match status" value="1"/>
</dbReference>
<dbReference type="InterPro" id="IPR029058">
    <property type="entry name" value="AB_hydrolase_fold"/>
</dbReference>
<comment type="caution">
    <text evidence="2">The sequence shown here is derived from an EMBL/GenBank/DDBJ whole genome shotgun (WGS) entry which is preliminary data.</text>
</comment>
<dbReference type="EMBL" id="CTRI01000029">
    <property type="protein sequence ID" value="CQR38248.1"/>
    <property type="molecule type" value="Genomic_DNA"/>
</dbReference>
<evidence type="ECO:0000313" key="3">
    <source>
        <dbReference type="Proteomes" id="UP000078599"/>
    </source>
</evidence>
<reference evidence="2 3" key="1">
    <citation type="submission" date="2015-03" db="EMBL/GenBank/DDBJ databases">
        <authorList>
            <person name="Regsiter A."/>
            <person name="william w."/>
        </authorList>
    </citation>
    <scope>NUCLEOTIDE SEQUENCE [LARGE SCALE GENOMIC DNA]</scope>
    <source>
        <strain evidence="2 3">CB1</strain>
    </source>
</reference>
<evidence type="ECO:0000313" key="2">
    <source>
        <dbReference type="EMBL" id="CQR38248.1"/>
    </source>
</evidence>
<proteinExistence type="predicted"/>
<dbReference type="InterPro" id="IPR051218">
    <property type="entry name" value="Sec_MonoDiacylglyc_Lipase"/>
</dbReference>
<feature type="domain" description="Fungal lipase-type" evidence="1">
    <location>
        <begin position="71"/>
        <end position="183"/>
    </location>
</feature>
<gene>
    <name evidence="2" type="ORF">THICB1_70368</name>
</gene>
<keyword evidence="3" id="KW-1185">Reference proteome</keyword>
<protein>
    <recommendedName>
        <fullName evidence="1">Fungal lipase-type domain-containing protein</fullName>
    </recommendedName>
</protein>
<dbReference type="PANTHER" id="PTHR45856">
    <property type="entry name" value="ALPHA/BETA-HYDROLASES SUPERFAMILY PROTEIN"/>
    <property type="match status" value="1"/>
</dbReference>
<organism evidence="2 3">
    <name type="scientific">Thiomonas arsenitoxydans (strain DSM 22701 / CIP 110005 / 3As)</name>
    <dbReference type="NCBI Taxonomy" id="426114"/>
    <lineage>
        <taxon>Bacteria</taxon>
        <taxon>Pseudomonadati</taxon>
        <taxon>Pseudomonadota</taxon>
        <taxon>Betaproteobacteria</taxon>
        <taxon>Burkholderiales</taxon>
        <taxon>Thiomonas</taxon>
    </lineage>
</organism>
<dbReference type="CDD" id="cd00519">
    <property type="entry name" value="Lipase_3"/>
    <property type="match status" value="1"/>
</dbReference>